<dbReference type="PANTHER" id="PTHR21678">
    <property type="entry name" value="GROWTH INHIBITION AND DIFFERENTIATION RELATED PROTEIN 88"/>
    <property type="match status" value="1"/>
</dbReference>
<evidence type="ECO:0000313" key="2">
    <source>
        <dbReference type="EMBL" id="VDN90077.1"/>
    </source>
</evidence>
<reference evidence="4" key="1">
    <citation type="submission" date="2016-04" db="UniProtKB">
        <authorList>
            <consortium name="WormBaseParasite"/>
        </authorList>
    </citation>
    <scope>IDENTIFICATION</scope>
</reference>
<dbReference type="InterPro" id="IPR012677">
    <property type="entry name" value="Nucleotide-bd_a/b_plait_sf"/>
</dbReference>
<dbReference type="AlphaFoldDB" id="A0A0N4TKP9"/>
<feature type="compositionally biased region" description="Basic and acidic residues" evidence="1">
    <location>
        <begin position="487"/>
        <end position="505"/>
    </location>
</feature>
<dbReference type="EMBL" id="UZAD01013143">
    <property type="protein sequence ID" value="VDN90077.1"/>
    <property type="molecule type" value="Genomic_DNA"/>
</dbReference>
<evidence type="ECO:0000313" key="3">
    <source>
        <dbReference type="Proteomes" id="UP000278627"/>
    </source>
</evidence>
<dbReference type="InterPro" id="IPR039884">
    <property type="entry name" value="R3HC1/R3HCL"/>
</dbReference>
<dbReference type="SUPFAM" id="SSF54928">
    <property type="entry name" value="RNA-binding domain, RBD"/>
    <property type="match status" value="1"/>
</dbReference>
<accession>A0A0N4TKP9</accession>
<dbReference type="InterPro" id="IPR035979">
    <property type="entry name" value="RBD_domain_sf"/>
</dbReference>
<dbReference type="PANTHER" id="PTHR21678:SF0">
    <property type="entry name" value="C3H1-TYPE DOMAIN-CONTAINING PROTEIN"/>
    <property type="match status" value="1"/>
</dbReference>
<feature type="region of interest" description="Disordered" evidence="1">
    <location>
        <begin position="87"/>
        <end position="123"/>
    </location>
</feature>
<reference evidence="2 3" key="2">
    <citation type="submission" date="2018-11" db="EMBL/GenBank/DDBJ databases">
        <authorList>
            <consortium name="Pathogen Informatics"/>
        </authorList>
    </citation>
    <scope>NUCLEOTIDE SEQUENCE [LARGE SCALE GENOMIC DNA]</scope>
</reference>
<dbReference type="GO" id="GO:0003676">
    <property type="term" value="F:nucleic acid binding"/>
    <property type="evidence" value="ECO:0007669"/>
    <property type="project" value="InterPro"/>
</dbReference>
<dbReference type="STRING" id="6280.A0A0N4TKP9"/>
<name>A0A0N4TKP9_BRUPA</name>
<evidence type="ECO:0000256" key="1">
    <source>
        <dbReference type="SAM" id="MobiDB-lite"/>
    </source>
</evidence>
<feature type="compositionally biased region" description="Polar residues" evidence="1">
    <location>
        <begin position="112"/>
        <end position="123"/>
    </location>
</feature>
<gene>
    <name evidence="2" type="ORF">BPAG_LOCUS8891</name>
</gene>
<feature type="region of interest" description="Disordered" evidence="1">
    <location>
        <begin position="467"/>
        <end position="509"/>
    </location>
</feature>
<dbReference type="Proteomes" id="UP000278627">
    <property type="component" value="Unassembled WGS sequence"/>
</dbReference>
<proteinExistence type="predicted"/>
<organism evidence="4">
    <name type="scientific">Brugia pahangi</name>
    <name type="common">Filarial nematode worm</name>
    <dbReference type="NCBI Taxonomy" id="6280"/>
    <lineage>
        <taxon>Eukaryota</taxon>
        <taxon>Metazoa</taxon>
        <taxon>Ecdysozoa</taxon>
        <taxon>Nematoda</taxon>
        <taxon>Chromadorea</taxon>
        <taxon>Rhabditida</taxon>
        <taxon>Spirurina</taxon>
        <taxon>Spiruromorpha</taxon>
        <taxon>Filarioidea</taxon>
        <taxon>Onchocercidae</taxon>
        <taxon>Brugia</taxon>
    </lineage>
</organism>
<protein>
    <submittedName>
        <fullName evidence="4">RRM domain-containing protein</fullName>
    </submittedName>
</protein>
<dbReference type="Gene3D" id="3.30.70.330">
    <property type="match status" value="1"/>
</dbReference>
<keyword evidence="3" id="KW-1185">Reference proteome</keyword>
<sequence>MNIGVSHCQYNSSVPFLSIVTFILRSPLTVWHESCHYLVPRRPPMSLKGFRGRKPSCTAICGVSRRGASMSDYGSFAQRDGFFTGEHGRSDEKDFASTGQQLPSGDVGKQLPATSFGQKFPPRTSQNIEKLQLPNDDIRAPDLEDVRKAAKRFIEATITSTYGLQDQSVDKWGTTYNGDVEDAEFAHVLDNLPTSYDDFESKELHLKLERNLSSPLMTCQSPNADSGRVSAGSSLTKSSNMYLCDAGSNPPDADDLEVAMINQSFEEQQKQTKLYASPGLKDLFYSQPNTTDDRVTIKNFDKEAVNIAKHSLLVAADTHKSDCTEGPLFSTDLLLTGVSTKSIISKESLTIGSPWTVYKENLVKEIGAQKTFGGQEVANNPLSPKANSEFSSASQEAFGSSLVSMKVMSALMGSQHDICTSVIDDSMDATEALAVDVVESLFDRSGLAETSCTTRDFDNQNLVKSNNKNDVLKSDNGKPTSLTELISGKKKEGSVSKEQKEKDETVISSSDAVDSWEELDNDDYSSKLVNEIEVAMCKVKIRKPKINYFSGPPVDPWDDNLLPHVLEAFNLPVKFTEDDVKQELAKHDCANVAIYPVDDTHCLVVFASKNAALQAMIAIRQRQSIAKVRLRSLCDATRATQEKARKYEAILRPHKQRPQTTPLVARRLIEGALGKRANVSAQQISNERKQLKDAKDLKQAKAAVWEDGP</sequence>
<evidence type="ECO:0000313" key="4">
    <source>
        <dbReference type="WBParaSite" id="BPAG_0000892901-mRNA-1"/>
    </source>
</evidence>
<dbReference type="WBParaSite" id="BPAG_0000892901-mRNA-1">
    <property type="protein sequence ID" value="BPAG_0000892901-mRNA-1"/>
    <property type="gene ID" value="BPAG_0000892901"/>
</dbReference>